<sequence length="213" mass="23679">MAKATLPLISSPSSTNLPAISSMNHTNITAIAAGVIVPVIVIIASILLWWFLRWRSRRSLQAEAHDHRRDELAPRNSSLKNWSSDRWPNILQELPGDSGASEMGENSISRSELPTVETFTLSPLNTTFPTTESPSSPKRDDMISPLSARDRKRRFTHELPRQPFVPHDGRPAAVGNGAYQKGSLLYILDNEFARVDESTIKHSVQASRIVQTC</sequence>
<evidence type="ECO:0000256" key="1">
    <source>
        <dbReference type="SAM" id="MobiDB-lite"/>
    </source>
</evidence>
<keyword evidence="2" id="KW-0812">Transmembrane</keyword>
<name>A0A8H3FIC9_9LECA</name>
<keyword evidence="2" id="KW-1133">Transmembrane helix</keyword>
<feature type="region of interest" description="Disordered" evidence="1">
    <location>
        <begin position="93"/>
        <end position="112"/>
    </location>
</feature>
<evidence type="ECO:0000313" key="3">
    <source>
        <dbReference type="EMBL" id="CAF9921486.1"/>
    </source>
</evidence>
<evidence type="ECO:0000313" key="4">
    <source>
        <dbReference type="Proteomes" id="UP000664169"/>
    </source>
</evidence>
<proteinExistence type="predicted"/>
<reference evidence="3" key="1">
    <citation type="submission" date="2021-03" db="EMBL/GenBank/DDBJ databases">
        <authorList>
            <person name="Tagirdzhanova G."/>
        </authorList>
    </citation>
    <scope>NUCLEOTIDE SEQUENCE</scope>
</reference>
<feature type="compositionally biased region" description="Low complexity" evidence="1">
    <location>
        <begin position="126"/>
        <end position="136"/>
    </location>
</feature>
<keyword evidence="2" id="KW-0472">Membrane</keyword>
<keyword evidence="4" id="KW-1185">Reference proteome</keyword>
<feature type="transmembrane region" description="Helical" evidence="2">
    <location>
        <begin position="28"/>
        <end position="52"/>
    </location>
</feature>
<dbReference type="AlphaFoldDB" id="A0A8H3FIC9"/>
<protein>
    <submittedName>
        <fullName evidence="3">Uncharacterized protein</fullName>
    </submittedName>
</protein>
<dbReference type="EMBL" id="CAJPDQ010000017">
    <property type="protein sequence ID" value="CAF9921486.1"/>
    <property type="molecule type" value="Genomic_DNA"/>
</dbReference>
<gene>
    <name evidence="3" type="ORF">GOMPHAMPRED_002301</name>
</gene>
<accession>A0A8H3FIC9</accession>
<evidence type="ECO:0000256" key="2">
    <source>
        <dbReference type="SAM" id="Phobius"/>
    </source>
</evidence>
<feature type="region of interest" description="Disordered" evidence="1">
    <location>
        <begin position="123"/>
        <end position="145"/>
    </location>
</feature>
<comment type="caution">
    <text evidence="3">The sequence shown here is derived from an EMBL/GenBank/DDBJ whole genome shotgun (WGS) entry which is preliminary data.</text>
</comment>
<organism evidence="3 4">
    <name type="scientific">Gomphillus americanus</name>
    <dbReference type="NCBI Taxonomy" id="1940652"/>
    <lineage>
        <taxon>Eukaryota</taxon>
        <taxon>Fungi</taxon>
        <taxon>Dikarya</taxon>
        <taxon>Ascomycota</taxon>
        <taxon>Pezizomycotina</taxon>
        <taxon>Lecanoromycetes</taxon>
        <taxon>OSLEUM clade</taxon>
        <taxon>Ostropomycetidae</taxon>
        <taxon>Ostropales</taxon>
        <taxon>Graphidaceae</taxon>
        <taxon>Gomphilloideae</taxon>
        <taxon>Gomphillus</taxon>
    </lineage>
</organism>
<dbReference type="Proteomes" id="UP000664169">
    <property type="component" value="Unassembled WGS sequence"/>
</dbReference>